<dbReference type="InterPro" id="IPR057436">
    <property type="entry name" value="5TMH_Lnb"/>
</dbReference>
<dbReference type="EMBL" id="NPZB01000001">
    <property type="protein sequence ID" value="PNS09432.1"/>
    <property type="molecule type" value="Genomic_DNA"/>
</dbReference>
<keyword evidence="6" id="KW-1185">Reference proteome</keyword>
<feature type="transmembrane region" description="Helical" evidence="1">
    <location>
        <begin position="248"/>
        <end position="267"/>
    </location>
</feature>
<evidence type="ECO:0000259" key="3">
    <source>
        <dbReference type="Pfam" id="PF13387"/>
    </source>
</evidence>
<dbReference type="Proteomes" id="UP000236220">
    <property type="component" value="Unassembled WGS sequence"/>
</dbReference>
<evidence type="ECO:0000256" key="2">
    <source>
        <dbReference type="SAM" id="SignalP"/>
    </source>
</evidence>
<feature type="chain" id="PRO_5014471831" evidence="2">
    <location>
        <begin position="23"/>
        <end position="390"/>
    </location>
</feature>
<gene>
    <name evidence="5" type="ORF">Lysil_1061</name>
</gene>
<feature type="domain" description="Lnb N-terminal periplasmic" evidence="3">
    <location>
        <begin position="28"/>
        <end position="158"/>
    </location>
</feature>
<proteinExistence type="predicted"/>
<feature type="transmembrane region" description="Helical" evidence="1">
    <location>
        <begin position="340"/>
        <end position="358"/>
    </location>
</feature>
<feature type="domain" description="Lnb-like transmembrane" evidence="4">
    <location>
        <begin position="256"/>
        <end position="370"/>
    </location>
</feature>
<name>A0A2K1Q308_9GAMM</name>
<dbReference type="AlphaFoldDB" id="A0A2K1Q308"/>
<keyword evidence="1" id="KW-1133">Transmembrane helix</keyword>
<keyword evidence="1" id="KW-0472">Membrane</keyword>
<comment type="caution">
    <text evidence="5">The sequence shown here is derived from an EMBL/GenBank/DDBJ whole genome shotgun (WGS) entry which is preliminary data.</text>
</comment>
<dbReference type="Pfam" id="PF13387">
    <property type="entry name" value="Lnb_N"/>
    <property type="match status" value="1"/>
</dbReference>
<protein>
    <submittedName>
        <fullName evidence="5">Uncharacterized protein</fullName>
    </submittedName>
</protein>
<evidence type="ECO:0000256" key="1">
    <source>
        <dbReference type="SAM" id="Phobius"/>
    </source>
</evidence>
<sequence length="390" mass="43052">MKRVVAALQVILLALCALPAFATPRIGVMTMQPGEVFWERFGHDAIVVDDPAKGEPVSYNFGFFDPGEPGFIGRFIRGQMLYSLAALPLREDLQTYRDEGRGVAIQWLNLTPAQANAVQSALELKAQPQNSRYHYDYFRDNCTTRVRDALDRALGGQLRRQLEGSSNGETYRSDATRMAAPAPWMRYGFELGLGPAADVPLTHWDDAFLPQRLADSLASASNNDQPLVSATEQLLPQRLAPASAETALPLWPFVIAGLAIAAAILAFGRRHRRLLAALALPFWLFCGLFGAVSLYAWIGTAHWVAAANHNLWLLNPLALLMLWPALQWLRGRDSAFGRNVLLVIAMFAVIGLLVSWLGPLQRNAPWVALLVPIHCALSLAWPRALARSRD</sequence>
<feature type="transmembrane region" description="Helical" evidence="1">
    <location>
        <begin position="364"/>
        <end position="381"/>
    </location>
</feature>
<dbReference type="OrthoDB" id="319167at2"/>
<evidence type="ECO:0000313" key="6">
    <source>
        <dbReference type="Proteomes" id="UP000236220"/>
    </source>
</evidence>
<feature type="signal peptide" evidence="2">
    <location>
        <begin position="1"/>
        <end position="22"/>
    </location>
</feature>
<dbReference type="Pfam" id="PF25221">
    <property type="entry name" value="5TMH_Lnb"/>
    <property type="match status" value="1"/>
</dbReference>
<keyword evidence="1" id="KW-0812">Transmembrane</keyword>
<organism evidence="5 6">
    <name type="scientific">Solilutibacter silvestris</name>
    <dbReference type="NCBI Taxonomy" id="1645665"/>
    <lineage>
        <taxon>Bacteria</taxon>
        <taxon>Pseudomonadati</taxon>
        <taxon>Pseudomonadota</taxon>
        <taxon>Gammaproteobacteria</taxon>
        <taxon>Lysobacterales</taxon>
        <taxon>Lysobacteraceae</taxon>
        <taxon>Solilutibacter</taxon>
    </lineage>
</organism>
<evidence type="ECO:0000313" key="5">
    <source>
        <dbReference type="EMBL" id="PNS09432.1"/>
    </source>
</evidence>
<feature type="transmembrane region" description="Helical" evidence="1">
    <location>
        <begin position="310"/>
        <end position="328"/>
    </location>
</feature>
<reference evidence="5 6" key="1">
    <citation type="submission" date="2017-08" db="EMBL/GenBank/DDBJ databases">
        <title>Lysobacter sylvestris genome.</title>
        <authorList>
            <person name="Zhang D.-C."/>
            <person name="Albuquerque L."/>
            <person name="Franca L."/>
            <person name="Froufe H.J.C."/>
            <person name="Barroso C."/>
            <person name="Egas C."/>
            <person name="Da Costa M."/>
            <person name="Margesin R."/>
        </authorList>
    </citation>
    <scope>NUCLEOTIDE SEQUENCE [LARGE SCALE GENOMIC DNA]</scope>
    <source>
        <strain evidence="5 6">AM20-91</strain>
    </source>
</reference>
<keyword evidence="2" id="KW-0732">Signal</keyword>
<accession>A0A2K1Q308</accession>
<feature type="transmembrane region" description="Helical" evidence="1">
    <location>
        <begin position="274"/>
        <end position="298"/>
    </location>
</feature>
<evidence type="ECO:0000259" key="4">
    <source>
        <dbReference type="Pfam" id="PF25221"/>
    </source>
</evidence>
<dbReference type="InterPro" id="IPR025178">
    <property type="entry name" value="Lnb_N"/>
</dbReference>